<dbReference type="GO" id="GO:0005096">
    <property type="term" value="F:GTPase activator activity"/>
    <property type="evidence" value="ECO:0007669"/>
    <property type="project" value="UniProtKB-KW"/>
</dbReference>
<dbReference type="PANTHER" id="PTHR10980">
    <property type="entry name" value="RHO GDP-DISSOCIATION INHIBITOR"/>
    <property type="match status" value="1"/>
</dbReference>
<dbReference type="SUPFAM" id="SSF81296">
    <property type="entry name" value="E set domains"/>
    <property type="match status" value="1"/>
</dbReference>
<dbReference type="GO" id="GO:0007266">
    <property type="term" value="P:Rho protein signal transduction"/>
    <property type="evidence" value="ECO:0007669"/>
    <property type="project" value="InterPro"/>
</dbReference>
<dbReference type="InterPro" id="IPR014756">
    <property type="entry name" value="Ig_E-set"/>
</dbReference>
<dbReference type="FunFam" id="2.70.50.30:FF:000004">
    <property type="entry name" value="Rho GDP-dissociation inhibitor 1"/>
    <property type="match status" value="1"/>
</dbReference>
<proteinExistence type="inferred from homology"/>
<name>A0A8H7F3B6_AGABI</name>
<evidence type="ECO:0000313" key="7">
    <source>
        <dbReference type="Proteomes" id="UP000629468"/>
    </source>
</evidence>
<accession>A0A8H7F3B6</accession>
<evidence type="ECO:0000256" key="5">
    <source>
        <dbReference type="SAM" id="MobiDB-lite"/>
    </source>
</evidence>
<evidence type="ECO:0000256" key="4">
    <source>
        <dbReference type="ARBA" id="ARBA00022490"/>
    </source>
</evidence>
<evidence type="ECO:0008006" key="8">
    <source>
        <dbReference type="Google" id="ProtNLM"/>
    </source>
</evidence>
<organism evidence="6 7">
    <name type="scientific">Agaricus bisporus var. burnettii</name>
    <dbReference type="NCBI Taxonomy" id="192524"/>
    <lineage>
        <taxon>Eukaryota</taxon>
        <taxon>Fungi</taxon>
        <taxon>Dikarya</taxon>
        <taxon>Basidiomycota</taxon>
        <taxon>Agaricomycotina</taxon>
        <taxon>Agaricomycetes</taxon>
        <taxon>Agaricomycetidae</taxon>
        <taxon>Agaricales</taxon>
        <taxon>Agaricineae</taxon>
        <taxon>Agaricaceae</taxon>
        <taxon>Agaricus</taxon>
    </lineage>
</organism>
<dbReference type="PRINTS" id="PR00492">
    <property type="entry name" value="RHOGDI"/>
</dbReference>
<dbReference type="GO" id="GO:0016020">
    <property type="term" value="C:membrane"/>
    <property type="evidence" value="ECO:0007669"/>
    <property type="project" value="TreeGrafter"/>
</dbReference>
<dbReference type="Pfam" id="PF02115">
    <property type="entry name" value="Rho_GDI"/>
    <property type="match status" value="1"/>
</dbReference>
<sequence>MSNPPPDDVEAELKPTATPGYNPGGSKSPEELAALDQEDESLARWKASLGIVPGTSATPAGPKLHVLTLELASSTLPSGKTISMDINNPQEMAAIKKNPIVIKEGVEYNVRMNFRVSGSIIPGVRYIQLVKRGGIKVDKFEKMLGSYGPRDEQYTVDFEPDDSPSGIIARTGTYNVVSRVVDDDGEIHANWEWQFKIGKEWA</sequence>
<dbReference type="EMBL" id="JABXXO010000006">
    <property type="protein sequence ID" value="KAF7776059.1"/>
    <property type="molecule type" value="Genomic_DNA"/>
</dbReference>
<evidence type="ECO:0000313" key="6">
    <source>
        <dbReference type="EMBL" id="KAF7776059.1"/>
    </source>
</evidence>
<comment type="caution">
    <text evidence="6">The sequence shown here is derived from an EMBL/GenBank/DDBJ whole genome shotgun (WGS) entry which is preliminary data.</text>
</comment>
<keyword evidence="4" id="KW-0963">Cytoplasm</keyword>
<reference evidence="6 7" key="1">
    <citation type="journal article" name="Sci. Rep.">
        <title>Telomere-to-telomere assembled and centromere annotated genomes of the two main subspecies of the button mushroom Agaricus bisporus reveal especially polymorphic chromosome ends.</title>
        <authorList>
            <person name="Sonnenberg A.S.M."/>
            <person name="Sedaghat-Telgerd N."/>
            <person name="Lavrijssen B."/>
            <person name="Ohm R.A."/>
            <person name="Hendrickx P.M."/>
            <person name="Scholtmeijer K."/>
            <person name="Baars J.J.P."/>
            <person name="van Peer A."/>
        </authorList>
    </citation>
    <scope>NUCLEOTIDE SEQUENCE [LARGE SCALE GENOMIC DNA]</scope>
    <source>
        <strain evidence="6 7">H119_p4</strain>
    </source>
</reference>
<protein>
    <recommendedName>
        <fullName evidence="8">Rho GDP-dissociation inhibitor</fullName>
    </recommendedName>
</protein>
<dbReference type="Proteomes" id="UP000629468">
    <property type="component" value="Unassembled WGS sequence"/>
</dbReference>
<dbReference type="InterPro" id="IPR000406">
    <property type="entry name" value="Rho_GDI"/>
</dbReference>
<gene>
    <name evidence="6" type="ORF">Agabi119p4_4452</name>
</gene>
<dbReference type="InterPro" id="IPR024792">
    <property type="entry name" value="RhoGDI_dom_sf"/>
</dbReference>
<evidence type="ECO:0000256" key="1">
    <source>
        <dbReference type="ARBA" id="ARBA00004496"/>
    </source>
</evidence>
<evidence type="ECO:0000256" key="2">
    <source>
        <dbReference type="ARBA" id="ARBA00009758"/>
    </source>
</evidence>
<dbReference type="PANTHER" id="PTHR10980:SF3">
    <property type="entry name" value="LD16419P"/>
    <property type="match status" value="1"/>
</dbReference>
<dbReference type="GO" id="GO:0005829">
    <property type="term" value="C:cytosol"/>
    <property type="evidence" value="ECO:0007669"/>
    <property type="project" value="TreeGrafter"/>
</dbReference>
<feature type="region of interest" description="Disordered" evidence="5">
    <location>
        <begin position="1"/>
        <end position="30"/>
    </location>
</feature>
<dbReference type="Gene3D" id="2.70.50.30">
    <property type="entry name" value="Coagulation Factor XIII, subunit A, domain 1"/>
    <property type="match status" value="1"/>
</dbReference>
<keyword evidence="3" id="KW-0343">GTPase activation</keyword>
<evidence type="ECO:0000256" key="3">
    <source>
        <dbReference type="ARBA" id="ARBA00022468"/>
    </source>
</evidence>
<comment type="subcellular location">
    <subcellularLocation>
        <location evidence="1">Cytoplasm</location>
    </subcellularLocation>
</comment>
<dbReference type="AlphaFoldDB" id="A0A8H7F3B6"/>
<dbReference type="GO" id="GO:0005094">
    <property type="term" value="F:Rho GDP-dissociation inhibitor activity"/>
    <property type="evidence" value="ECO:0007669"/>
    <property type="project" value="InterPro"/>
</dbReference>
<comment type="similarity">
    <text evidence="2">Belongs to the Rho GDI family.</text>
</comment>